<proteinExistence type="predicted"/>
<dbReference type="Proteomes" id="UP001239994">
    <property type="component" value="Unassembled WGS sequence"/>
</dbReference>
<dbReference type="EMBL" id="JAROKS010000017">
    <property type="protein sequence ID" value="KAK1793897.1"/>
    <property type="molecule type" value="Genomic_DNA"/>
</dbReference>
<comment type="caution">
    <text evidence="1">The sequence shown here is derived from an EMBL/GenBank/DDBJ whole genome shotgun (WGS) entry which is preliminary data.</text>
</comment>
<keyword evidence="2" id="KW-1185">Reference proteome</keyword>
<sequence length="168" mass="18165">GWLNEPVATSHFCTHWMGLSSAGLPLQQRPMPGRLRRVGPRAELCPLSDALAGREPPEDPGDQEKPVKVGHLPCEYVAEMEALAGFAWQQLQEDLALFAKPQGILGDKGSLPGAESARCSRHDIMLHLSHSLDLALRSAQMSADGSLTSPLYCSVAGGSNRMQDFEMC</sequence>
<organism evidence="1 2">
    <name type="scientific">Electrophorus voltai</name>
    <dbReference type="NCBI Taxonomy" id="2609070"/>
    <lineage>
        <taxon>Eukaryota</taxon>
        <taxon>Metazoa</taxon>
        <taxon>Chordata</taxon>
        <taxon>Craniata</taxon>
        <taxon>Vertebrata</taxon>
        <taxon>Euteleostomi</taxon>
        <taxon>Actinopterygii</taxon>
        <taxon>Neopterygii</taxon>
        <taxon>Teleostei</taxon>
        <taxon>Ostariophysi</taxon>
        <taxon>Gymnotiformes</taxon>
        <taxon>Gymnotoidei</taxon>
        <taxon>Gymnotidae</taxon>
        <taxon>Electrophorus</taxon>
    </lineage>
</organism>
<gene>
    <name evidence="1" type="ORF">P4O66_010804</name>
</gene>
<reference evidence="1" key="1">
    <citation type="submission" date="2023-03" db="EMBL/GenBank/DDBJ databases">
        <title>Electrophorus voltai genome.</title>
        <authorList>
            <person name="Bian C."/>
        </authorList>
    </citation>
    <scope>NUCLEOTIDE SEQUENCE</scope>
    <source>
        <strain evidence="1">CB-2022</strain>
        <tissue evidence="1">Muscle</tissue>
    </source>
</reference>
<evidence type="ECO:0000313" key="2">
    <source>
        <dbReference type="Proteomes" id="UP001239994"/>
    </source>
</evidence>
<evidence type="ECO:0000313" key="1">
    <source>
        <dbReference type="EMBL" id="KAK1793897.1"/>
    </source>
</evidence>
<protein>
    <submittedName>
        <fullName evidence="1">Uncharacterized protein</fullName>
    </submittedName>
</protein>
<dbReference type="AlphaFoldDB" id="A0AAD8Z7E9"/>
<accession>A0AAD8Z7E9</accession>
<feature type="non-terminal residue" evidence="1">
    <location>
        <position position="168"/>
    </location>
</feature>
<name>A0AAD8Z7E9_9TELE</name>